<dbReference type="GO" id="GO:0030313">
    <property type="term" value="C:cell envelope"/>
    <property type="evidence" value="ECO:0007669"/>
    <property type="project" value="UniProtKB-SubCell"/>
</dbReference>
<comment type="similarity">
    <text evidence="2">Belongs to the bacterial solute-binding protein 5 family.</text>
</comment>
<dbReference type="PANTHER" id="PTHR30290">
    <property type="entry name" value="PERIPLASMIC BINDING COMPONENT OF ABC TRANSPORTER"/>
    <property type="match status" value="1"/>
</dbReference>
<dbReference type="SUPFAM" id="SSF53850">
    <property type="entry name" value="Periplasmic binding protein-like II"/>
    <property type="match status" value="1"/>
</dbReference>
<dbReference type="GO" id="GO:0015833">
    <property type="term" value="P:peptide transport"/>
    <property type="evidence" value="ECO:0007669"/>
    <property type="project" value="TreeGrafter"/>
</dbReference>
<evidence type="ECO:0000313" key="8">
    <source>
        <dbReference type="EMBL" id="MBM9468568.1"/>
    </source>
</evidence>
<dbReference type="RefSeq" id="WP_205261520.1">
    <property type="nucleotide sequence ID" value="NZ_JAERWK010000019.1"/>
</dbReference>
<dbReference type="GO" id="GO:0042597">
    <property type="term" value="C:periplasmic space"/>
    <property type="evidence" value="ECO:0007669"/>
    <property type="project" value="UniProtKB-ARBA"/>
</dbReference>
<reference evidence="8" key="1">
    <citation type="submission" date="2021-01" db="EMBL/GenBank/DDBJ databases">
        <title>YIM 132084 draft genome.</title>
        <authorList>
            <person name="An D."/>
        </authorList>
    </citation>
    <scope>NUCLEOTIDE SEQUENCE</scope>
    <source>
        <strain evidence="8">YIM 132084</strain>
    </source>
</reference>
<dbReference type="Gene3D" id="3.40.190.10">
    <property type="entry name" value="Periplasmic binding protein-like II"/>
    <property type="match status" value="1"/>
</dbReference>
<feature type="signal peptide" evidence="6">
    <location>
        <begin position="1"/>
        <end position="25"/>
    </location>
</feature>
<evidence type="ECO:0000256" key="6">
    <source>
        <dbReference type="SAM" id="SignalP"/>
    </source>
</evidence>
<keyword evidence="9" id="KW-1185">Reference proteome</keyword>
<dbReference type="InterPro" id="IPR030678">
    <property type="entry name" value="Peptide/Ni-bd"/>
</dbReference>
<dbReference type="Pfam" id="PF00496">
    <property type="entry name" value="SBP_bac_5"/>
    <property type="match status" value="1"/>
</dbReference>
<dbReference type="PROSITE" id="PS51257">
    <property type="entry name" value="PROKAR_LIPOPROTEIN"/>
    <property type="match status" value="1"/>
</dbReference>
<dbReference type="PANTHER" id="PTHR30290:SF10">
    <property type="entry name" value="PERIPLASMIC OLIGOPEPTIDE-BINDING PROTEIN-RELATED"/>
    <property type="match status" value="1"/>
</dbReference>
<keyword evidence="4 6" id="KW-0732">Signal</keyword>
<dbReference type="Proteomes" id="UP000663792">
    <property type="component" value="Unassembled WGS sequence"/>
</dbReference>
<dbReference type="AlphaFoldDB" id="A0A938YFD8"/>
<gene>
    <name evidence="8" type="ORF">JL106_14885</name>
</gene>
<protein>
    <submittedName>
        <fullName evidence="8">ABC transporter substrate-binding protein</fullName>
    </submittedName>
</protein>
<dbReference type="Gene3D" id="3.10.105.10">
    <property type="entry name" value="Dipeptide-binding Protein, Domain 3"/>
    <property type="match status" value="1"/>
</dbReference>
<evidence type="ECO:0000256" key="2">
    <source>
        <dbReference type="ARBA" id="ARBA00005695"/>
    </source>
</evidence>
<comment type="caution">
    <text evidence="8">The sequence shown here is derived from an EMBL/GenBank/DDBJ whole genome shotgun (WGS) entry which is preliminary data.</text>
</comment>
<name>A0A938YFD8_9ACTN</name>
<dbReference type="GO" id="GO:0043190">
    <property type="term" value="C:ATP-binding cassette (ABC) transporter complex"/>
    <property type="evidence" value="ECO:0007669"/>
    <property type="project" value="InterPro"/>
</dbReference>
<dbReference type="Gene3D" id="3.90.76.10">
    <property type="entry name" value="Dipeptide-binding Protein, Domain 1"/>
    <property type="match status" value="1"/>
</dbReference>
<evidence type="ECO:0000259" key="7">
    <source>
        <dbReference type="Pfam" id="PF00496"/>
    </source>
</evidence>
<evidence type="ECO:0000256" key="1">
    <source>
        <dbReference type="ARBA" id="ARBA00004196"/>
    </source>
</evidence>
<dbReference type="GO" id="GO:1904680">
    <property type="term" value="F:peptide transmembrane transporter activity"/>
    <property type="evidence" value="ECO:0007669"/>
    <property type="project" value="TreeGrafter"/>
</dbReference>
<dbReference type="InterPro" id="IPR000914">
    <property type="entry name" value="SBP_5_dom"/>
</dbReference>
<evidence type="ECO:0000256" key="4">
    <source>
        <dbReference type="ARBA" id="ARBA00022729"/>
    </source>
</evidence>
<evidence type="ECO:0000256" key="5">
    <source>
        <dbReference type="SAM" id="MobiDB-lite"/>
    </source>
</evidence>
<keyword evidence="3" id="KW-0813">Transport</keyword>
<dbReference type="EMBL" id="JAERWK010000019">
    <property type="protein sequence ID" value="MBM9468568.1"/>
    <property type="molecule type" value="Genomic_DNA"/>
</dbReference>
<dbReference type="CDD" id="cd00995">
    <property type="entry name" value="PBP2_NikA_DppA_OppA_like"/>
    <property type="match status" value="1"/>
</dbReference>
<dbReference type="InterPro" id="IPR039424">
    <property type="entry name" value="SBP_5"/>
</dbReference>
<feature type="compositionally biased region" description="Low complexity" evidence="5">
    <location>
        <begin position="31"/>
        <end position="48"/>
    </location>
</feature>
<evidence type="ECO:0000313" key="9">
    <source>
        <dbReference type="Proteomes" id="UP000663792"/>
    </source>
</evidence>
<accession>A0A938YFD8</accession>
<evidence type="ECO:0000256" key="3">
    <source>
        <dbReference type="ARBA" id="ARBA00022448"/>
    </source>
</evidence>
<comment type="subcellular location">
    <subcellularLocation>
        <location evidence="1">Cell envelope</location>
    </subcellularLocation>
</comment>
<sequence>MKLPARLLRALAAVTAAGLLLSACGGGDSGSTGTSGSSASSSSGSTGTADRDTVNIAIDPLLTLDPGVARGASTDLTIMSQIYSSLTRFNADSELVGDLATDWEQTSPTEWTFTLVEGATFVDGAPLDANTVVWNMERMLDESNALPGATGIDKIESVTAPDATTVVITTSSPFVDLPRRLSWIYFLDPTWAEANNPATAANPSGVYDLVSWSTDGVVELVRNENYYGEPAPIQYANYRVYANAATKLAALQAGELDAVATVAPIDVPQLESSGNITVIPVVSSGHHIIRFNLDHEATADVRVRQAINYAIDKQAITESLYQGLVEPLSTQLMGPGFSGYDEDRESWPYDPERARELLADAGYGNGLALEMAVPEVSNFVSASEASQIIAAQLSEVGITLKTQTIPGNIWAEYQRTKDTAPDMIYQGFGSSSISSTELLNFVQSAGIYTWGQVPAALDQAVIALQDAPDEATQLELIAEVTEILYDKALAVYLWPRPQVNAVANGLNWPGRADTYIRAYEMSWTA</sequence>
<feature type="region of interest" description="Disordered" evidence="5">
    <location>
        <begin position="27"/>
        <end position="50"/>
    </location>
</feature>
<proteinExistence type="inferred from homology"/>
<feature type="domain" description="Solute-binding protein family 5" evidence="7">
    <location>
        <begin position="94"/>
        <end position="442"/>
    </location>
</feature>
<feature type="chain" id="PRO_5039379851" evidence="6">
    <location>
        <begin position="26"/>
        <end position="525"/>
    </location>
</feature>
<organism evidence="8 9">
    <name type="scientific">Nakamurella leprariae</name>
    <dbReference type="NCBI Taxonomy" id="2803911"/>
    <lineage>
        <taxon>Bacteria</taxon>
        <taxon>Bacillati</taxon>
        <taxon>Actinomycetota</taxon>
        <taxon>Actinomycetes</taxon>
        <taxon>Nakamurellales</taxon>
        <taxon>Nakamurellaceae</taxon>
        <taxon>Nakamurella</taxon>
    </lineage>
</organism>
<dbReference type="PIRSF" id="PIRSF002741">
    <property type="entry name" value="MppA"/>
    <property type="match status" value="1"/>
</dbReference>